<name>A0ABT9S1Y5_9BURK</name>
<reference evidence="1 2" key="1">
    <citation type="submission" date="2023-07" db="EMBL/GenBank/DDBJ databases">
        <title>Sorghum-associated microbial communities from plants grown in Nebraska, USA.</title>
        <authorList>
            <person name="Schachtman D."/>
        </authorList>
    </citation>
    <scope>NUCLEOTIDE SEQUENCE [LARGE SCALE GENOMIC DNA]</scope>
    <source>
        <strain evidence="1 2">DS1607</strain>
    </source>
</reference>
<accession>A0ABT9S1Y5</accession>
<sequence>MSTNDKTMARLNMAAGKHQAMRIAFLTLLRCLPPDARAEFERAYPLNVETVRGNAISSPLADEWLQALEDEAGSLLRSLTQGTL</sequence>
<dbReference type="Proteomes" id="UP001226867">
    <property type="component" value="Unassembled WGS sequence"/>
</dbReference>
<dbReference type="RefSeq" id="WP_307688181.1">
    <property type="nucleotide sequence ID" value="NZ_JAUSRO010000002.1"/>
</dbReference>
<comment type="caution">
    <text evidence="1">The sequence shown here is derived from an EMBL/GenBank/DDBJ whole genome shotgun (WGS) entry which is preliminary data.</text>
</comment>
<protein>
    <submittedName>
        <fullName evidence="1">Uncharacterized protein</fullName>
    </submittedName>
</protein>
<proteinExistence type="predicted"/>
<keyword evidence="2" id="KW-1185">Reference proteome</keyword>
<evidence type="ECO:0000313" key="2">
    <source>
        <dbReference type="Proteomes" id="UP001226867"/>
    </source>
</evidence>
<dbReference type="EMBL" id="JAUSRO010000002">
    <property type="protein sequence ID" value="MDP9898364.1"/>
    <property type="molecule type" value="Genomic_DNA"/>
</dbReference>
<gene>
    <name evidence="1" type="ORF">J2W36_000599</name>
</gene>
<evidence type="ECO:0000313" key="1">
    <source>
        <dbReference type="EMBL" id="MDP9898364.1"/>
    </source>
</evidence>
<organism evidence="1 2">
    <name type="scientific">Variovorax ginsengisoli</name>
    <dbReference type="NCBI Taxonomy" id="363844"/>
    <lineage>
        <taxon>Bacteria</taxon>
        <taxon>Pseudomonadati</taxon>
        <taxon>Pseudomonadota</taxon>
        <taxon>Betaproteobacteria</taxon>
        <taxon>Burkholderiales</taxon>
        <taxon>Comamonadaceae</taxon>
        <taxon>Variovorax</taxon>
    </lineage>
</organism>